<evidence type="ECO:0000313" key="1">
    <source>
        <dbReference type="EMBL" id="MBX70500.1"/>
    </source>
</evidence>
<sequence>MDSEVANLRNCLFNNHNYHNNTSKLSFCQPRRRLPKL</sequence>
<name>A0A2P2QU06_RHIMU</name>
<dbReference type="AlphaFoldDB" id="A0A2P2QU06"/>
<organism evidence="1">
    <name type="scientific">Rhizophora mucronata</name>
    <name type="common">Asiatic mangrove</name>
    <dbReference type="NCBI Taxonomy" id="61149"/>
    <lineage>
        <taxon>Eukaryota</taxon>
        <taxon>Viridiplantae</taxon>
        <taxon>Streptophyta</taxon>
        <taxon>Embryophyta</taxon>
        <taxon>Tracheophyta</taxon>
        <taxon>Spermatophyta</taxon>
        <taxon>Magnoliopsida</taxon>
        <taxon>eudicotyledons</taxon>
        <taxon>Gunneridae</taxon>
        <taxon>Pentapetalae</taxon>
        <taxon>rosids</taxon>
        <taxon>fabids</taxon>
        <taxon>Malpighiales</taxon>
        <taxon>Rhizophoraceae</taxon>
        <taxon>Rhizophora</taxon>
    </lineage>
</organism>
<protein>
    <submittedName>
        <fullName evidence="1">Uncharacterized protein</fullName>
    </submittedName>
</protein>
<dbReference type="EMBL" id="GGEC01090016">
    <property type="protein sequence ID" value="MBX70500.1"/>
    <property type="molecule type" value="Transcribed_RNA"/>
</dbReference>
<proteinExistence type="predicted"/>
<reference evidence="1" key="1">
    <citation type="submission" date="2018-02" db="EMBL/GenBank/DDBJ databases">
        <title>Rhizophora mucronata_Transcriptome.</title>
        <authorList>
            <person name="Meera S.P."/>
            <person name="Sreeshan A."/>
            <person name="Augustine A."/>
        </authorList>
    </citation>
    <scope>NUCLEOTIDE SEQUENCE</scope>
    <source>
        <tissue evidence="1">Leaf</tissue>
    </source>
</reference>
<accession>A0A2P2QU06</accession>